<dbReference type="AlphaFoldDB" id="A0A2U3PS86"/>
<accession>A0A2U3PS86</accession>
<reference evidence="1 2" key="1">
    <citation type="submission" date="2018-03" db="EMBL/GenBank/DDBJ databases">
        <authorList>
            <person name="Gully D."/>
        </authorList>
    </citation>
    <scope>NUCLEOTIDE SEQUENCE [LARGE SCALE GENOMIC DNA]</scope>
    <source>
        <strain evidence="1">ORS3257</strain>
    </source>
</reference>
<evidence type="ECO:0000313" key="1">
    <source>
        <dbReference type="EMBL" id="SPP91996.1"/>
    </source>
</evidence>
<gene>
    <name evidence="1" type="ORF">BRAD3257_0842</name>
</gene>
<dbReference type="InterPro" id="IPR036390">
    <property type="entry name" value="WH_DNA-bd_sf"/>
</dbReference>
<dbReference type="KEGG" id="bvz:BRAD3257_0842"/>
<evidence type="ECO:0000313" key="2">
    <source>
        <dbReference type="Proteomes" id="UP000246085"/>
    </source>
</evidence>
<dbReference type="Pfam" id="PF11994">
    <property type="entry name" value="DUF3489"/>
    <property type="match status" value="1"/>
</dbReference>
<dbReference type="InterPro" id="IPR021880">
    <property type="entry name" value="DUF3489"/>
</dbReference>
<dbReference type="RefSeq" id="WP_122400739.1">
    <property type="nucleotide sequence ID" value="NZ_LS398110.1"/>
</dbReference>
<sequence length="77" mass="8424">MTEPKADALHAQLAAGWCSASELAAQFGWQRHTLRGAISKLAKARNLKIERRRESGVNFYRVADGDVENGSSRSHSG</sequence>
<dbReference type="SUPFAM" id="SSF46785">
    <property type="entry name" value="Winged helix' DNA-binding domain"/>
    <property type="match status" value="1"/>
</dbReference>
<protein>
    <submittedName>
        <fullName evidence="1">Uncharacterized protein</fullName>
    </submittedName>
</protein>
<dbReference type="Proteomes" id="UP000246085">
    <property type="component" value="Chromosome BRAD3257"/>
</dbReference>
<name>A0A2U3PS86_9BRAD</name>
<dbReference type="EMBL" id="LS398110">
    <property type="protein sequence ID" value="SPP91996.1"/>
    <property type="molecule type" value="Genomic_DNA"/>
</dbReference>
<organism evidence="1 2">
    <name type="scientific">Bradyrhizobium vignae</name>
    <dbReference type="NCBI Taxonomy" id="1549949"/>
    <lineage>
        <taxon>Bacteria</taxon>
        <taxon>Pseudomonadati</taxon>
        <taxon>Pseudomonadota</taxon>
        <taxon>Alphaproteobacteria</taxon>
        <taxon>Hyphomicrobiales</taxon>
        <taxon>Nitrobacteraceae</taxon>
        <taxon>Bradyrhizobium</taxon>
    </lineage>
</organism>
<proteinExistence type="predicted"/>